<comment type="function">
    <text evidence="3">Secreted tripeptidyl-peptidase which degrades proteins at acidic pHs and is involved in virulence.</text>
</comment>
<dbReference type="InterPro" id="IPR050819">
    <property type="entry name" value="Tripeptidyl-peptidase_I"/>
</dbReference>
<evidence type="ECO:0000256" key="7">
    <source>
        <dbReference type="ARBA" id="ARBA00022670"/>
    </source>
</evidence>
<keyword evidence="10 16" id="KW-0378">Hydrolase</keyword>
<dbReference type="EC" id="3.4.14.10" evidence="5"/>
<evidence type="ECO:0000256" key="4">
    <source>
        <dbReference type="ARBA" id="ARBA00004239"/>
    </source>
</evidence>
<keyword evidence="20" id="KW-1185">Reference proteome</keyword>
<feature type="active site" description="Charge relay system" evidence="16">
    <location>
        <position position="304"/>
    </location>
</feature>
<dbReference type="PANTHER" id="PTHR14218">
    <property type="entry name" value="PROTEASE S8 TRIPEPTIDYL PEPTIDASE I CLN2"/>
    <property type="match status" value="1"/>
</dbReference>
<dbReference type="InParanoid" id="A0A165S1X4"/>
<dbReference type="STRING" id="1314782.A0A165S1X4"/>
<feature type="active site" description="Charge relay system" evidence="16">
    <location>
        <position position="518"/>
    </location>
</feature>
<dbReference type="OrthoDB" id="409122at2759"/>
<keyword evidence="12" id="KW-0106">Calcium</keyword>
<keyword evidence="8" id="KW-0479">Metal-binding</keyword>
<keyword evidence="11 16" id="KW-0720">Serine protease</keyword>
<dbReference type="GO" id="GO:0046872">
    <property type="term" value="F:metal ion binding"/>
    <property type="evidence" value="ECO:0007669"/>
    <property type="project" value="UniProtKB-KW"/>
</dbReference>
<dbReference type="AlphaFoldDB" id="A0A165S1X4"/>
<dbReference type="PROSITE" id="PS51695">
    <property type="entry name" value="SEDOLISIN"/>
    <property type="match status" value="1"/>
</dbReference>
<keyword evidence="14" id="KW-0865">Zymogen</keyword>
<sequence>MKVPSSSVQLLVLFVLASSALTAPQGCSHKIKEQIEPPKGWVKVAPAPADHIINLRIALPQPEFASLEKALYEVSDPDHARYGQHLSKEEVEELVAPHPESLNAVDDWLASHGISQGDLSRSPAKDWVKVRVPVSLAEEMLNTTYYVWRHIESGDAVVRTTSYGLPEHVHPHVDLVQPTTLFSTFQGMKTTYRWSANRQQSVDSGVASIRSASGTVVDSSCNSTITITCLKELYNATGYNSSATNGNTIGITGYLEQYANYMDLQDFYAQQRPDAVNSTFNLITINGGQNNQTLSAAGVEADLDVEFAYGLTYPTNRTFFSTGGSPPYIPDMNTPTDTNEPYTQWLDYILASPNPPQTISTSYGDDEQTVPESYALRACADFAQLGARGVSLMFSSGDGGVGDGDPDPTTQTCYTNDGRNVTRFIPGFPASCPYVTAVGGTTYVPEVAVSFSGGGFSNYFGRPRYQTEAVTKYLASLAPGTYEGLYNPFGRGIPDVSTQADYFQIWSQGRSGHVGGTSASSPTFTGFVSLLNDALISAGRPPLGFLNPFLYGRGVAGLTDITSGNNPGCGTEGFNASSHHLHDINYVNTDAVTGLGTPNFGLLKDIVLS</sequence>
<dbReference type="Pfam" id="PF09286">
    <property type="entry name" value="Pro-kuma_activ"/>
    <property type="match status" value="1"/>
</dbReference>
<dbReference type="GO" id="GO:0005576">
    <property type="term" value="C:extracellular region"/>
    <property type="evidence" value="ECO:0007669"/>
    <property type="project" value="UniProtKB-SubCell"/>
</dbReference>
<accession>A0A165S1X4</accession>
<evidence type="ECO:0000256" key="13">
    <source>
        <dbReference type="ARBA" id="ARBA00023026"/>
    </source>
</evidence>
<evidence type="ECO:0000256" key="14">
    <source>
        <dbReference type="ARBA" id="ARBA00023145"/>
    </source>
</evidence>
<dbReference type="EMBL" id="KV425577">
    <property type="protein sequence ID" value="KZT24563.1"/>
    <property type="molecule type" value="Genomic_DNA"/>
</dbReference>
<evidence type="ECO:0000256" key="16">
    <source>
        <dbReference type="PROSITE-ProRule" id="PRU01032"/>
    </source>
</evidence>
<comment type="subcellular location">
    <subcellularLocation>
        <location evidence="4">Secreted</location>
        <location evidence="4">Extracellular space</location>
    </subcellularLocation>
</comment>
<dbReference type="InterPro" id="IPR015366">
    <property type="entry name" value="S53_propep"/>
</dbReference>
<gene>
    <name evidence="19" type="ORF">NEOLEDRAFT_1207073</name>
</gene>
<evidence type="ECO:0000256" key="9">
    <source>
        <dbReference type="ARBA" id="ARBA00022729"/>
    </source>
</evidence>
<reference evidence="19 20" key="1">
    <citation type="journal article" date="2016" name="Mol. Biol. Evol.">
        <title>Comparative Genomics of Early-Diverging Mushroom-Forming Fungi Provides Insights into the Origins of Lignocellulose Decay Capabilities.</title>
        <authorList>
            <person name="Nagy L.G."/>
            <person name="Riley R."/>
            <person name="Tritt A."/>
            <person name="Adam C."/>
            <person name="Daum C."/>
            <person name="Floudas D."/>
            <person name="Sun H."/>
            <person name="Yadav J.S."/>
            <person name="Pangilinan J."/>
            <person name="Larsson K.H."/>
            <person name="Matsuura K."/>
            <person name="Barry K."/>
            <person name="Labutti K."/>
            <person name="Kuo R."/>
            <person name="Ohm R.A."/>
            <person name="Bhattacharya S.S."/>
            <person name="Shirouzu T."/>
            <person name="Yoshinaga Y."/>
            <person name="Martin F.M."/>
            <person name="Grigoriev I.V."/>
            <person name="Hibbett D.S."/>
        </authorList>
    </citation>
    <scope>NUCLEOTIDE SEQUENCE [LARGE SCALE GENOMIC DNA]</scope>
    <source>
        <strain evidence="19 20">HHB14362 ss-1</strain>
    </source>
</reference>
<dbReference type="SMART" id="SM00944">
    <property type="entry name" value="Pro-kuma_activ"/>
    <property type="match status" value="1"/>
</dbReference>
<evidence type="ECO:0000256" key="3">
    <source>
        <dbReference type="ARBA" id="ARBA00002451"/>
    </source>
</evidence>
<keyword evidence="6" id="KW-0964">Secreted</keyword>
<evidence type="ECO:0000256" key="1">
    <source>
        <dbReference type="ARBA" id="ARBA00001910"/>
    </source>
</evidence>
<evidence type="ECO:0000313" key="19">
    <source>
        <dbReference type="EMBL" id="KZT24563.1"/>
    </source>
</evidence>
<keyword evidence="7 16" id="KW-0645">Protease</keyword>
<dbReference type="PANTHER" id="PTHR14218:SF15">
    <property type="entry name" value="TRIPEPTIDYL-PEPTIDASE 1"/>
    <property type="match status" value="1"/>
</dbReference>
<keyword evidence="9 17" id="KW-0732">Signal</keyword>
<name>A0A165S1X4_9AGAM</name>
<feature type="chain" id="PRO_5007866157" description="tripeptidyl-peptidase II" evidence="17">
    <location>
        <begin position="23"/>
        <end position="609"/>
    </location>
</feature>
<dbReference type="CDD" id="cd04056">
    <property type="entry name" value="Peptidases_S53"/>
    <property type="match status" value="1"/>
</dbReference>
<evidence type="ECO:0000313" key="20">
    <source>
        <dbReference type="Proteomes" id="UP000076761"/>
    </source>
</evidence>
<dbReference type="InterPro" id="IPR030400">
    <property type="entry name" value="Sedolisin_dom"/>
</dbReference>
<feature type="domain" description="Peptidase S53" evidence="18">
    <location>
        <begin position="224"/>
        <end position="609"/>
    </location>
</feature>
<comment type="catalytic activity">
    <reaction evidence="1">
        <text>Release of an N-terminal tripeptide from a polypeptide.</text>
        <dbReference type="EC" id="3.4.14.10"/>
    </reaction>
</comment>
<dbReference type="GO" id="GO:0004252">
    <property type="term" value="F:serine-type endopeptidase activity"/>
    <property type="evidence" value="ECO:0007669"/>
    <property type="project" value="UniProtKB-UniRule"/>
</dbReference>
<keyword evidence="13" id="KW-0843">Virulence</keyword>
<evidence type="ECO:0000256" key="2">
    <source>
        <dbReference type="ARBA" id="ARBA00001913"/>
    </source>
</evidence>
<feature type="signal peptide" evidence="17">
    <location>
        <begin position="1"/>
        <end position="22"/>
    </location>
</feature>
<dbReference type="GO" id="GO:0008240">
    <property type="term" value="F:tripeptidyl-peptidase activity"/>
    <property type="evidence" value="ECO:0007669"/>
    <property type="project" value="UniProtKB-EC"/>
</dbReference>
<dbReference type="Gene3D" id="3.40.50.200">
    <property type="entry name" value="Peptidase S8/S53 domain"/>
    <property type="match status" value="1"/>
</dbReference>
<evidence type="ECO:0000256" key="6">
    <source>
        <dbReference type="ARBA" id="ARBA00022525"/>
    </source>
</evidence>
<dbReference type="FunFam" id="3.40.50.200:FF:000015">
    <property type="entry name" value="Tripeptidyl peptidase A"/>
    <property type="match status" value="1"/>
</dbReference>
<evidence type="ECO:0000256" key="17">
    <source>
        <dbReference type="SAM" id="SignalP"/>
    </source>
</evidence>
<evidence type="ECO:0000256" key="8">
    <source>
        <dbReference type="ARBA" id="ARBA00022723"/>
    </source>
</evidence>
<evidence type="ECO:0000256" key="10">
    <source>
        <dbReference type="ARBA" id="ARBA00022801"/>
    </source>
</evidence>
<evidence type="ECO:0000256" key="15">
    <source>
        <dbReference type="ARBA" id="ARBA00023180"/>
    </source>
</evidence>
<organism evidence="19 20">
    <name type="scientific">Neolentinus lepideus HHB14362 ss-1</name>
    <dbReference type="NCBI Taxonomy" id="1314782"/>
    <lineage>
        <taxon>Eukaryota</taxon>
        <taxon>Fungi</taxon>
        <taxon>Dikarya</taxon>
        <taxon>Basidiomycota</taxon>
        <taxon>Agaricomycotina</taxon>
        <taxon>Agaricomycetes</taxon>
        <taxon>Gloeophyllales</taxon>
        <taxon>Gloeophyllaceae</taxon>
        <taxon>Neolentinus</taxon>
    </lineage>
</organism>
<feature type="active site" description="Charge relay system" evidence="16">
    <location>
        <position position="300"/>
    </location>
</feature>
<keyword evidence="15" id="KW-0325">Glycoprotein</keyword>
<proteinExistence type="predicted"/>
<dbReference type="GO" id="GO:0006508">
    <property type="term" value="P:proteolysis"/>
    <property type="evidence" value="ECO:0007669"/>
    <property type="project" value="UniProtKB-KW"/>
</dbReference>
<protein>
    <recommendedName>
        <fullName evidence="5">tripeptidyl-peptidase II</fullName>
        <ecNumber evidence="5">3.4.14.10</ecNumber>
    </recommendedName>
</protein>
<evidence type="ECO:0000256" key="12">
    <source>
        <dbReference type="ARBA" id="ARBA00022837"/>
    </source>
</evidence>
<comment type="cofactor">
    <cofactor evidence="2">
        <name>Ca(2+)</name>
        <dbReference type="ChEBI" id="CHEBI:29108"/>
    </cofactor>
</comment>
<dbReference type="SUPFAM" id="SSF52743">
    <property type="entry name" value="Subtilisin-like"/>
    <property type="match status" value="1"/>
</dbReference>
<evidence type="ECO:0000256" key="5">
    <source>
        <dbReference type="ARBA" id="ARBA00012462"/>
    </source>
</evidence>
<dbReference type="Proteomes" id="UP000076761">
    <property type="component" value="Unassembled WGS sequence"/>
</dbReference>
<dbReference type="SUPFAM" id="SSF54897">
    <property type="entry name" value="Protease propeptides/inhibitors"/>
    <property type="match status" value="1"/>
</dbReference>
<evidence type="ECO:0000256" key="11">
    <source>
        <dbReference type="ARBA" id="ARBA00022825"/>
    </source>
</evidence>
<dbReference type="CDD" id="cd11377">
    <property type="entry name" value="Pro-peptidase_S53"/>
    <property type="match status" value="1"/>
</dbReference>
<dbReference type="InterPro" id="IPR036852">
    <property type="entry name" value="Peptidase_S8/S53_dom_sf"/>
</dbReference>
<evidence type="ECO:0000259" key="18">
    <source>
        <dbReference type="PROSITE" id="PS51695"/>
    </source>
</evidence>
<comment type="caution">
    <text evidence="16">Lacks conserved residue(s) required for the propagation of feature annotation.</text>
</comment>